<feature type="compositionally biased region" description="Acidic residues" evidence="1">
    <location>
        <begin position="489"/>
        <end position="502"/>
    </location>
</feature>
<comment type="caution">
    <text evidence="2">The sequence shown here is derived from an EMBL/GenBank/DDBJ whole genome shotgun (WGS) entry which is preliminary data.</text>
</comment>
<dbReference type="EMBL" id="MU854682">
    <property type="protein sequence ID" value="KAK4031899.1"/>
    <property type="molecule type" value="Genomic_DNA"/>
</dbReference>
<reference evidence="3" key="1">
    <citation type="journal article" date="2023" name="Mol. Phylogenet. Evol.">
        <title>Genome-scale phylogeny and comparative genomics of the fungal order Sordariales.</title>
        <authorList>
            <person name="Hensen N."/>
            <person name="Bonometti L."/>
            <person name="Westerberg I."/>
            <person name="Brannstrom I.O."/>
            <person name="Guillou S."/>
            <person name="Cros-Aarteil S."/>
            <person name="Calhoun S."/>
            <person name="Haridas S."/>
            <person name="Kuo A."/>
            <person name="Mondo S."/>
            <person name="Pangilinan J."/>
            <person name="Riley R."/>
            <person name="LaButti K."/>
            <person name="Andreopoulos B."/>
            <person name="Lipzen A."/>
            <person name="Chen C."/>
            <person name="Yan M."/>
            <person name="Daum C."/>
            <person name="Ng V."/>
            <person name="Clum A."/>
            <person name="Steindorff A."/>
            <person name="Ohm R.A."/>
            <person name="Martin F."/>
            <person name="Silar P."/>
            <person name="Natvig D.O."/>
            <person name="Lalanne C."/>
            <person name="Gautier V."/>
            <person name="Ament-Velasquez S.L."/>
            <person name="Kruys A."/>
            <person name="Hutchinson M.I."/>
            <person name="Powell A.J."/>
            <person name="Barry K."/>
            <person name="Miller A.N."/>
            <person name="Grigoriev I.V."/>
            <person name="Debuchy R."/>
            <person name="Gladieux P."/>
            <person name="Hiltunen Thoren M."/>
            <person name="Johannesson H."/>
        </authorList>
    </citation>
    <scope>NUCLEOTIDE SEQUENCE [LARGE SCALE GENOMIC DNA]</scope>
    <source>
        <strain evidence="3">CBS 284.82</strain>
    </source>
</reference>
<evidence type="ECO:0000313" key="2">
    <source>
        <dbReference type="EMBL" id="KAK4031899.1"/>
    </source>
</evidence>
<feature type="region of interest" description="Disordered" evidence="1">
    <location>
        <begin position="477"/>
        <end position="597"/>
    </location>
</feature>
<feature type="compositionally biased region" description="Low complexity" evidence="1">
    <location>
        <begin position="569"/>
        <end position="580"/>
    </location>
</feature>
<dbReference type="AlphaFoldDB" id="A0AAN6P576"/>
<keyword evidence="3" id="KW-1185">Reference proteome</keyword>
<name>A0AAN6P576_9PEZI</name>
<dbReference type="Proteomes" id="UP001303115">
    <property type="component" value="Unassembled WGS sequence"/>
</dbReference>
<accession>A0AAN6P576</accession>
<sequence>MQDWNDQQGNDTFAGIDLDAGDGSIWAGTIFEAPQTSDGENSDVFRASESVAAPVPQPSRALPQVPDLGQDFVGAFDLDQALADLNHYPVDPLLGQDNGANQAVIGQGASPAPRLKYNLAYGNPVYATSPPQPLYATPGLLPYGQPLAPQNPGYPPRNMPGQGYPMAYNPQVPVANPPAYPPPPNQALNGPKLVHNRKKTRKGSPSNDPAQFYHRRTGLRSWGPMVAGHDDQEVHLFRYYKHTAELRPQLRFTKEELVTFFRGNGHPNPCRNLTLWIQNVPAQVNQRYPNAGDSSKCRYKDCPGPNNTILKGYYRVAFDEFSDMTGTVLDPFHNAGYMHLHCFETAFDLGYLLHYGAARHGFSILPDRRNFAMEERNPASLLRDRAGMITTYNQWVEGQRARADQIERSNAARPAGQQYTGFAPQTILPHAQRLGRALTAKHLAGQVEARGKAREKNQNNAHIGLYMGDLALHRQLNQQRKRRKRARDEDDEDEDGDYNGDNDADKDSDGPSSPAPKRVKREHTPAGPSSDNRYQAASPMMTRGRKRSLAEADANPPTATAKRTKLFHASPSPAPSAGAANIKAQPDSDSDSGDMLMDFSFDDGVPNPATSDSDIYYTCNEDGGGIYTSAEEDNNNPTAAIVEQLTAQPHLTRASAHAIQSRLGGQPAHVRSQVRAAVPEAVAALVLPPPHENQGLAARISQLGQRERREVELAVARREKQGEKRKIQSL</sequence>
<evidence type="ECO:0000313" key="3">
    <source>
        <dbReference type="Proteomes" id="UP001303115"/>
    </source>
</evidence>
<evidence type="ECO:0000256" key="1">
    <source>
        <dbReference type="SAM" id="MobiDB-lite"/>
    </source>
</evidence>
<protein>
    <submittedName>
        <fullName evidence="2">Uncharacterized protein</fullName>
    </submittedName>
</protein>
<gene>
    <name evidence="2" type="ORF">C8A01DRAFT_20958</name>
</gene>
<proteinExistence type="predicted"/>
<organism evidence="2 3">
    <name type="scientific">Parachaetomium inaequale</name>
    <dbReference type="NCBI Taxonomy" id="2588326"/>
    <lineage>
        <taxon>Eukaryota</taxon>
        <taxon>Fungi</taxon>
        <taxon>Dikarya</taxon>
        <taxon>Ascomycota</taxon>
        <taxon>Pezizomycotina</taxon>
        <taxon>Sordariomycetes</taxon>
        <taxon>Sordariomycetidae</taxon>
        <taxon>Sordariales</taxon>
        <taxon>Chaetomiaceae</taxon>
        <taxon>Parachaetomium</taxon>
    </lineage>
</organism>